<comment type="caution">
    <text evidence="1">The sequence shown here is derived from an EMBL/GenBank/DDBJ whole genome shotgun (WGS) entry which is preliminary data.</text>
</comment>
<evidence type="ECO:0000313" key="1">
    <source>
        <dbReference type="EMBL" id="GAA2653599.1"/>
    </source>
</evidence>
<dbReference type="RefSeq" id="WP_346145528.1">
    <property type="nucleotide sequence ID" value="NZ_BAAATE010000004.1"/>
</dbReference>
<organism evidence="1 2">
    <name type="scientific">Nonomuraea recticatena</name>
    <dbReference type="NCBI Taxonomy" id="46178"/>
    <lineage>
        <taxon>Bacteria</taxon>
        <taxon>Bacillati</taxon>
        <taxon>Actinomycetota</taxon>
        <taxon>Actinomycetes</taxon>
        <taxon>Streptosporangiales</taxon>
        <taxon>Streptosporangiaceae</taxon>
        <taxon>Nonomuraea</taxon>
    </lineage>
</organism>
<proteinExistence type="predicted"/>
<dbReference type="Proteomes" id="UP001501666">
    <property type="component" value="Unassembled WGS sequence"/>
</dbReference>
<sequence length="118" mass="13042">MQVGDLVVSGGGRVMRVAAIGEVCEDCATLEPAANPGTDQEYCHIRALEPTPTGADTIRCGGCLWFTHLWTDATHTNRWSGHRMRLIRCARCYVDLLGLRDMELHATSSTIQPHHLIK</sequence>
<accession>A0ABN3RJG3</accession>
<name>A0ABN3RJG3_9ACTN</name>
<dbReference type="EMBL" id="BAAATE010000004">
    <property type="protein sequence ID" value="GAA2653599.1"/>
    <property type="molecule type" value="Genomic_DNA"/>
</dbReference>
<gene>
    <name evidence="1" type="ORF">GCM10010412_021840</name>
</gene>
<keyword evidence="2" id="KW-1185">Reference proteome</keyword>
<protein>
    <submittedName>
        <fullName evidence="1">Uncharacterized protein</fullName>
    </submittedName>
</protein>
<evidence type="ECO:0000313" key="2">
    <source>
        <dbReference type="Proteomes" id="UP001501666"/>
    </source>
</evidence>
<reference evidence="1 2" key="1">
    <citation type="journal article" date="2019" name="Int. J. Syst. Evol. Microbiol.">
        <title>The Global Catalogue of Microorganisms (GCM) 10K type strain sequencing project: providing services to taxonomists for standard genome sequencing and annotation.</title>
        <authorList>
            <consortium name="The Broad Institute Genomics Platform"/>
            <consortium name="The Broad Institute Genome Sequencing Center for Infectious Disease"/>
            <person name="Wu L."/>
            <person name="Ma J."/>
        </authorList>
    </citation>
    <scope>NUCLEOTIDE SEQUENCE [LARGE SCALE GENOMIC DNA]</scope>
    <source>
        <strain evidence="1 2">JCM 6835</strain>
    </source>
</reference>